<evidence type="ECO:0000313" key="1">
    <source>
        <dbReference type="EMBL" id="KGJ89108.1"/>
    </source>
</evidence>
<dbReference type="PATRIC" id="fig|28229.3.peg.4077"/>
<organism evidence="1 2">
    <name type="scientific">Colwellia psychrerythraea</name>
    <name type="common">Vibrio psychroerythus</name>
    <dbReference type="NCBI Taxonomy" id="28229"/>
    <lineage>
        <taxon>Bacteria</taxon>
        <taxon>Pseudomonadati</taxon>
        <taxon>Pseudomonadota</taxon>
        <taxon>Gammaproteobacteria</taxon>
        <taxon>Alteromonadales</taxon>
        <taxon>Colwelliaceae</taxon>
        <taxon>Colwellia</taxon>
    </lineage>
</organism>
<proteinExistence type="predicted"/>
<reference evidence="1 2" key="1">
    <citation type="submission" date="2014-08" db="EMBL/GenBank/DDBJ databases">
        <title>Genomic and Phenotypic Diversity of Colwellia psychrerythraea strains from Disparate Marine Basins.</title>
        <authorList>
            <person name="Techtmann S.M."/>
            <person name="Stelling S.C."/>
            <person name="Utturkar S.M."/>
            <person name="Alshibli N."/>
            <person name="Harris A."/>
            <person name="Brown S.D."/>
            <person name="Hazen T.C."/>
        </authorList>
    </citation>
    <scope>NUCLEOTIDE SEQUENCE [LARGE SCALE GENOMIC DNA]</scope>
    <source>
        <strain evidence="1 2">GAB14E</strain>
    </source>
</reference>
<comment type="caution">
    <text evidence="1">The sequence shown here is derived from an EMBL/GenBank/DDBJ whole genome shotgun (WGS) entry which is preliminary data.</text>
</comment>
<dbReference type="RefSeq" id="WP_033084012.1">
    <property type="nucleotide sequence ID" value="NZ_JQEC01000057.1"/>
</dbReference>
<dbReference type="AlphaFoldDB" id="A0A099KHR7"/>
<name>A0A099KHR7_COLPS</name>
<evidence type="ECO:0000313" key="2">
    <source>
        <dbReference type="Proteomes" id="UP000029868"/>
    </source>
</evidence>
<gene>
    <name evidence="1" type="ORF">GAB14E_4104</name>
</gene>
<sequence>MKTAYLLAFIPASLFINACNDSESELCRYYIQNDLDKGSFESAIARLADESCQKTYPKNEYLVDLSSAYLGKSGLTLPVLLRAMIEDDGATEKLTFESFVAEITESATTSALSDLDVSRSALDEYLETSSCKSIEFPTSAQETVCLITGFIDVLKTTMAIDALTGGNVAAWAANQNGDDPSMLRSSCGLKYSYEHKNDIDFSTPYNNCETGVTVDNSEEVTFTATNGSEKTYNYLTISYQGESEYFLESTALGSTIFTKNYCEVDFAICNDGGLNACYTCPLSQDEEDLNIKDYLVDALNSGFDSIEAVIKSSGQDDDAEIQQSINAFKLEIKPGGCSAVPEGEDCFTMDDIINYLNKN</sequence>
<dbReference type="OrthoDB" id="6214801at2"/>
<dbReference type="Proteomes" id="UP000029868">
    <property type="component" value="Unassembled WGS sequence"/>
</dbReference>
<dbReference type="EMBL" id="JQEC01000057">
    <property type="protein sequence ID" value="KGJ89108.1"/>
    <property type="molecule type" value="Genomic_DNA"/>
</dbReference>
<protein>
    <submittedName>
        <fullName evidence="1">Uncharacterized protein</fullName>
    </submittedName>
</protein>
<accession>A0A099KHR7</accession>